<dbReference type="Proteomes" id="UP000036681">
    <property type="component" value="Unplaced"/>
</dbReference>
<keyword evidence="1" id="KW-1133">Transmembrane helix</keyword>
<keyword evidence="1" id="KW-0472">Membrane</keyword>
<evidence type="ECO:0000313" key="3">
    <source>
        <dbReference type="WBParaSite" id="ALUE_0002315601-mRNA-1"/>
    </source>
</evidence>
<keyword evidence="2" id="KW-1185">Reference proteome</keyword>
<accession>A0A0M3IWM8</accession>
<evidence type="ECO:0000313" key="2">
    <source>
        <dbReference type="Proteomes" id="UP000036681"/>
    </source>
</evidence>
<dbReference type="AlphaFoldDB" id="A0A0M3IWM8"/>
<sequence>MKEAKRRFLSEFFNQPFEVTKGCERSIGVLKFCFFSISQRNFLINYYYFFKILLLLLCIFPLKRMF</sequence>
<feature type="transmembrane region" description="Helical" evidence="1">
    <location>
        <begin position="44"/>
        <end position="62"/>
    </location>
</feature>
<evidence type="ECO:0000256" key="1">
    <source>
        <dbReference type="SAM" id="Phobius"/>
    </source>
</evidence>
<protein>
    <submittedName>
        <fullName evidence="3">Uncharacterized protein</fullName>
    </submittedName>
</protein>
<dbReference type="WBParaSite" id="ALUE_0002315601-mRNA-1">
    <property type="protein sequence ID" value="ALUE_0002315601-mRNA-1"/>
    <property type="gene ID" value="ALUE_0002315601"/>
</dbReference>
<organism evidence="2 3">
    <name type="scientific">Ascaris lumbricoides</name>
    <name type="common">Giant roundworm</name>
    <dbReference type="NCBI Taxonomy" id="6252"/>
    <lineage>
        <taxon>Eukaryota</taxon>
        <taxon>Metazoa</taxon>
        <taxon>Ecdysozoa</taxon>
        <taxon>Nematoda</taxon>
        <taxon>Chromadorea</taxon>
        <taxon>Rhabditida</taxon>
        <taxon>Spirurina</taxon>
        <taxon>Ascaridomorpha</taxon>
        <taxon>Ascaridoidea</taxon>
        <taxon>Ascarididae</taxon>
        <taxon>Ascaris</taxon>
    </lineage>
</organism>
<proteinExistence type="predicted"/>
<keyword evidence="1" id="KW-0812">Transmembrane</keyword>
<name>A0A0M3IWM8_ASCLU</name>
<reference evidence="3" key="1">
    <citation type="submission" date="2017-02" db="UniProtKB">
        <authorList>
            <consortium name="WormBaseParasite"/>
        </authorList>
    </citation>
    <scope>IDENTIFICATION</scope>
</reference>